<dbReference type="GO" id="GO:0016810">
    <property type="term" value="F:hydrolase activity, acting on carbon-nitrogen (but not peptide) bonds"/>
    <property type="evidence" value="ECO:0007669"/>
    <property type="project" value="InterPro"/>
</dbReference>
<protein>
    <recommendedName>
        <fullName evidence="1">Amidohydrolase-related domain-containing protein</fullName>
    </recommendedName>
</protein>
<dbReference type="PANTHER" id="PTHR43135:SF3">
    <property type="entry name" value="ALPHA-D-RIBOSE 1-METHYLPHOSPHONATE 5-TRIPHOSPHATE DIPHOSPHATASE"/>
    <property type="match status" value="1"/>
</dbReference>
<dbReference type="InterPro" id="IPR006680">
    <property type="entry name" value="Amidohydro-rel"/>
</dbReference>
<dbReference type="PANTHER" id="PTHR43135">
    <property type="entry name" value="ALPHA-D-RIBOSE 1-METHYLPHOSPHONATE 5-TRIPHOSPHATE DIPHOSPHATASE"/>
    <property type="match status" value="1"/>
</dbReference>
<dbReference type="CDD" id="cd01299">
    <property type="entry name" value="Met_dep_hydrolase_A"/>
    <property type="match status" value="1"/>
</dbReference>
<accession>A0A1B9GBX5</accession>
<dbReference type="InterPro" id="IPR051781">
    <property type="entry name" value="Metallo-dep_Hydrolase"/>
</dbReference>
<dbReference type="VEuPathDB" id="FungiDB:I302_03372"/>
<reference evidence="2" key="1">
    <citation type="submission" date="2013-07" db="EMBL/GenBank/DDBJ databases">
        <title>The Genome Sequence of Cryptococcus bestiolae CBS10118.</title>
        <authorList>
            <consortium name="The Broad Institute Genome Sequencing Platform"/>
            <person name="Cuomo C."/>
            <person name="Litvintseva A."/>
            <person name="Chen Y."/>
            <person name="Heitman J."/>
            <person name="Sun S."/>
            <person name="Springer D."/>
            <person name="Dromer F."/>
            <person name="Young S.K."/>
            <person name="Zeng Q."/>
            <person name="Gargeya S."/>
            <person name="Fitzgerald M."/>
            <person name="Abouelleil A."/>
            <person name="Alvarado L."/>
            <person name="Berlin A.M."/>
            <person name="Chapman S.B."/>
            <person name="Dewar J."/>
            <person name="Goldberg J."/>
            <person name="Griggs A."/>
            <person name="Gujja S."/>
            <person name="Hansen M."/>
            <person name="Howarth C."/>
            <person name="Imamovic A."/>
            <person name="Larimer J."/>
            <person name="McCowan C."/>
            <person name="Murphy C."/>
            <person name="Pearson M."/>
            <person name="Priest M."/>
            <person name="Roberts A."/>
            <person name="Saif S."/>
            <person name="Shea T."/>
            <person name="Sykes S."/>
            <person name="Wortman J."/>
            <person name="Nusbaum C."/>
            <person name="Birren B."/>
        </authorList>
    </citation>
    <scope>NUCLEOTIDE SEQUENCE [LARGE SCALE GENOMIC DNA]</scope>
    <source>
        <strain evidence="2">CBS 10118</strain>
    </source>
</reference>
<dbReference type="Gene3D" id="2.30.40.10">
    <property type="entry name" value="Urease, subunit C, domain 1"/>
    <property type="match status" value="1"/>
</dbReference>
<feature type="domain" description="Amidohydrolase-related" evidence="1">
    <location>
        <begin position="59"/>
        <end position="415"/>
    </location>
</feature>
<dbReference type="EMBL" id="KI894019">
    <property type="protein sequence ID" value="OCF28513.1"/>
    <property type="molecule type" value="Genomic_DNA"/>
</dbReference>
<organism evidence="2">
    <name type="scientific">Kwoniella bestiolae CBS 10118</name>
    <dbReference type="NCBI Taxonomy" id="1296100"/>
    <lineage>
        <taxon>Eukaryota</taxon>
        <taxon>Fungi</taxon>
        <taxon>Dikarya</taxon>
        <taxon>Basidiomycota</taxon>
        <taxon>Agaricomycotina</taxon>
        <taxon>Tremellomycetes</taxon>
        <taxon>Tremellales</taxon>
        <taxon>Cryptococcaceae</taxon>
        <taxon>Kwoniella</taxon>
    </lineage>
</organism>
<evidence type="ECO:0000313" key="2">
    <source>
        <dbReference type="EMBL" id="OCF28513.1"/>
    </source>
</evidence>
<dbReference type="OrthoDB" id="5595695at2759"/>
<name>A0A1B9GBX5_9TREE</name>
<dbReference type="InterPro" id="IPR032466">
    <property type="entry name" value="Metal_Hydrolase"/>
</dbReference>
<dbReference type="STRING" id="1296100.A0A1B9GBX5"/>
<gene>
    <name evidence="2" type="ORF">I302_03372</name>
</gene>
<dbReference type="AlphaFoldDB" id="A0A1B9GBX5"/>
<evidence type="ECO:0000259" key="1">
    <source>
        <dbReference type="Pfam" id="PF01979"/>
    </source>
</evidence>
<sequence>MTVFTVHTDLLFDSKKKQFVTDTSIKIDSDTGLIIEVYERKHAIPDPVEKPDVDLRGKVVCPGFVDAHTHIFLHAYDEAPSVVQKRDESFVERIVRAVNHCRLGLMAGYTTYRDLGSESMMEADASIRDAINRGLTPGPRLFVATRVIASTAAYEPRTENHLGGTCMPAGCDSADGPDELRKAVRRRIGHGADVIKFYADYYRRVMRFPPKQQHPYIPSMKFQPPDPNPDLVVFQDEEMDAIVSEATLARAPAIAHADSKDGVLAAARAGVLSIEHASRAGEEGLRLMKEKGVIFVPTMAIFELILQERFGKVVENLRLGHRLGVRLACGGDTGTFPHGENAREMEIFIEAGIPVEDTLEAGTMGGWEACGGDLCGRKFGWFEAGCAADIIALDADPRVDAEALRKVSFVMKDGRIWKQHNEPVDLFSP</sequence>
<dbReference type="InterPro" id="IPR057744">
    <property type="entry name" value="OTAase-like"/>
</dbReference>
<dbReference type="Gene3D" id="3.20.20.140">
    <property type="entry name" value="Metal-dependent hydrolases"/>
    <property type="match status" value="1"/>
</dbReference>
<dbReference type="InterPro" id="IPR011059">
    <property type="entry name" value="Metal-dep_hydrolase_composite"/>
</dbReference>
<dbReference type="Pfam" id="PF01979">
    <property type="entry name" value="Amidohydro_1"/>
    <property type="match status" value="1"/>
</dbReference>
<reference evidence="2" key="2">
    <citation type="submission" date="2014-01" db="EMBL/GenBank/DDBJ databases">
        <title>Evolution of pathogenesis and genome organization in the Tremellales.</title>
        <authorList>
            <person name="Cuomo C."/>
            <person name="Litvintseva A."/>
            <person name="Heitman J."/>
            <person name="Chen Y."/>
            <person name="Sun S."/>
            <person name="Springer D."/>
            <person name="Dromer F."/>
            <person name="Young S."/>
            <person name="Zeng Q."/>
            <person name="Chapman S."/>
            <person name="Gujja S."/>
            <person name="Saif S."/>
            <person name="Birren B."/>
        </authorList>
    </citation>
    <scope>NUCLEOTIDE SEQUENCE</scope>
    <source>
        <strain evidence="2">CBS 10118</strain>
    </source>
</reference>
<dbReference type="SUPFAM" id="SSF51556">
    <property type="entry name" value="Metallo-dependent hydrolases"/>
    <property type="match status" value="1"/>
</dbReference>
<dbReference type="SUPFAM" id="SSF51338">
    <property type="entry name" value="Composite domain of metallo-dependent hydrolases"/>
    <property type="match status" value="1"/>
</dbReference>
<proteinExistence type="predicted"/>